<reference evidence="1 2" key="1">
    <citation type="submission" date="2017-12" db="EMBL/GenBank/DDBJ databases">
        <title>Comparative genomics of Botrytis spp.</title>
        <authorList>
            <person name="Valero-Jimenez C.A."/>
            <person name="Tapia P."/>
            <person name="Veloso J."/>
            <person name="Silva-Moreno E."/>
            <person name="Staats M."/>
            <person name="Valdes J.H."/>
            <person name="Van Kan J.A.L."/>
        </authorList>
    </citation>
    <scope>NUCLEOTIDE SEQUENCE [LARGE SCALE GENOMIC DNA]</scope>
    <source>
        <strain evidence="1 2">Bp0003</strain>
    </source>
</reference>
<keyword evidence="2" id="KW-1185">Reference proteome</keyword>
<dbReference type="AlphaFoldDB" id="A0A4Z1EUY5"/>
<comment type="caution">
    <text evidence="1">The sequence shown here is derived from an EMBL/GenBank/DDBJ whole genome shotgun (WGS) entry which is preliminary data.</text>
</comment>
<sequence length="77" mass="8428">MTQSGGSNASVAREARVCAAVKRLACEIEMAPRASGLLRHRETFRSKSMSTVSFHVHVAPRMITFPQRGLEERSAAV</sequence>
<gene>
    <name evidence="1" type="ORF">BPAE_0525g00050</name>
</gene>
<protein>
    <submittedName>
        <fullName evidence="1">Uncharacterized protein</fullName>
    </submittedName>
</protein>
<name>A0A4Z1EUY5_9HELO</name>
<dbReference type="EMBL" id="PQXI01000523">
    <property type="protein sequence ID" value="TGO16035.1"/>
    <property type="molecule type" value="Genomic_DNA"/>
</dbReference>
<organism evidence="1 2">
    <name type="scientific">Botrytis paeoniae</name>
    <dbReference type="NCBI Taxonomy" id="278948"/>
    <lineage>
        <taxon>Eukaryota</taxon>
        <taxon>Fungi</taxon>
        <taxon>Dikarya</taxon>
        <taxon>Ascomycota</taxon>
        <taxon>Pezizomycotina</taxon>
        <taxon>Leotiomycetes</taxon>
        <taxon>Helotiales</taxon>
        <taxon>Sclerotiniaceae</taxon>
        <taxon>Botrytis</taxon>
    </lineage>
</organism>
<proteinExistence type="predicted"/>
<dbReference type="Proteomes" id="UP000297910">
    <property type="component" value="Unassembled WGS sequence"/>
</dbReference>
<evidence type="ECO:0000313" key="2">
    <source>
        <dbReference type="Proteomes" id="UP000297910"/>
    </source>
</evidence>
<evidence type="ECO:0000313" key="1">
    <source>
        <dbReference type="EMBL" id="TGO16035.1"/>
    </source>
</evidence>
<accession>A0A4Z1EUY5</accession>